<dbReference type="InterPro" id="IPR027385">
    <property type="entry name" value="Beta-barrel_OMP"/>
</dbReference>
<keyword evidence="4" id="KW-0812">Transmembrane</keyword>
<gene>
    <name evidence="13" type="ORF">A9R00_06925</name>
</gene>
<feature type="compositionally biased region" description="Acidic residues" evidence="11">
    <location>
        <begin position="108"/>
        <end position="118"/>
    </location>
</feature>
<evidence type="ECO:0000256" key="5">
    <source>
        <dbReference type="ARBA" id="ARBA00022729"/>
    </source>
</evidence>
<dbReference type="InterPro" id="IPR011250">
    <property type="entry name" value="OMP/PagP_B-barrel"/>
</dbReference>
<dbReference type="Gene3D" id="2.40.160.20">
    <property type="match status" value="1"/>
</dbReference>
<dbReference type="InterPro" id="IPR018247">
    <property type="entry name" value="EF_Hand_1_Ca_BS"/>
</dbReference>
<dbReference type="SUPFAM" id="SSF103647">
    <property type="entry name" value="TSP type-3 repeat"/>
    <property type="match status" value="1"/>
</dbReference>
<keyword evidence="2" id="KW-0813">Transport</keyword>
<proteinExistence type="predicted"/>
<dbReference type="InterPro" id="IPR006665">
    <property type="entry name" value="OmpA-like"/>
</dbReference>
<dbReference type="PANTHER" id="PTHR30329">
    <property type="entry name" value="STATOR ELEMENT OF FLAGELLAR MOTOR COMPLEX"/>
    <property type="match status" value="1"/>
</dbReference>
<dbReference type="PRINTS" id="PR01021">
    <property type="entry name" value="OMPADOMAIN"/>
</dbReference>
<dbReference type="InterPro" id="IPR006664">
    <property type="entry name" value="OMP_bac"/>
</dbReference>
<feature type="compositionally biased region" description="Basic and acidic residues" evidence="11">
    <location>
        <begin position="186"/>
        <end position="208"/>
    </location>
</feature>
<feature type="compositionally biased region" description="Acidic residues" evidence="11">
    <location>
        <begin position="257"/>
        <end position="274"/>
    </location>
</feature>
<reference evidence="14" key="1">
    <citation type="journal article" date="2017" name="Proc. Natl. Acad. Sci. U.S.A.">
        <title>Simulation of Deepwater Horizon oil plume reveals substrate specialization within a complex community of hydrocarbon degraders.</title>
        <authorList>
            <person name="Hu P."/>
            <person name="Dubinsky E.A."/>
            <person name="Probst A.J."/>
            <person name="Wang J."/>
            <person name="Sieber C.M.K."/>
            <person name="Tom L.M."/>
            <person name="Gardinali P."/>
            <person name="Banfield J.F."/>
            <person name="Atlas R.M."/>
            <person name="Andersen G.L."/>
        </authorList>
    </citation>
    <scope>NUCLEOTIDE SEQUENCE [LARGE SCALE GENOMIC DNA]</scope>
</reference>
<feature type="domain" description="OmpA-like" evidence="12">
    <location>
        <begin position="635"/>
        <end position="751"/>
    </location>
</feature>
<dbReference type="InterPro" id="IPR036737">
    <property type="entry name" value="OmpA-like_sf"/>
</dbReference>
<feature type="compositionally biased region" description="Polar residues" evidence="11">
    <location>
        <begin position="159"/>
        <end position="168"/>
    </location>
</feature>
<evidence type="ECO:0000256" key="9">
    <source>
        <dbReference type="ARBA" id="ARBA00023237"/>
    </source>
</evidence>
<name>A0A1Y5HSH0_OLEAN</name>
<evidence type="ECO:0000256" key="10">
    <source>
        <dbReference type="PROSITE-ProRule" id="PRU00473"/>
    </source>
</evidence>
<feature type="non-terminal residue" evidence="13">
    <location>
        <position position="1"/>
    </location>
</feature>
<dbReference type="EMBL" id="MABE01000391">
    <property type="protein sequence ID" value="OUS40266.1"/>
    <property type="molecule type" value="Genomic_DNA"/>
</dbReference>
<dbReference type="GO" id="GO:0009279">
    <property type="term" value="C:cell outer membrane"/>
    <property type="evidence" value="ECO:0007669"/>
    <property type="project" value="UniProtKB-SubCell"/>
</dbReference>
<evidence type="ECO:0000256" key="2">
    <source>
        <dbReference type="ARBA" id="ARBA00022448"/>
    </source>
</evidence>
<feature type="compositionally biased region" description="Low complexity" evidence="11">
    <location>
        <begin position="285"/>
        <end position="294"/>
    </location>
</feature>
<dbReference type="SUPFAM" id="SSF56925">
    <property type="entry name" value="OMPA-like"/>
    <property type="match status" value="1"/>
</dbReference>
<evidence type="ECO:0000259" key="12">
    <source>
        <dbReference type="PROSITE" id="PS51123"/>
    </source>
</evidence>
<comment type="subcellular location">
    <subcellularLocation>
        <location evidence="1">Cell outer membrane</location>
        <topology evidence="1">Multi-pass membrane protein</topology>
    </subcellularLocation>
</comment>
<feature type="compositionally biased region" description="Acidic residues" evidence="11">
    <location>
        <begin position="229"/>
        <end position="239"/>
    </location>
</feature>
<dbReference type="SUPFAM" id="SSF103088">
    <property type="entry name" value="OmpA-like"/>
    <property type="match status" value="1"/>
</dbReference>
<keyword evidence="9" id="KW-0998">Cell outer membrane</keyword>
<feature type="compositionally biased region" description="Acidic residues" evidence="11">
    <location>
        <begin position="305"/>
        <end position="315"/>
    </location>
</feature>
<dbReference type="Pfam" id="PF13505">
    <property type="entry name" value="OMP_b-brl"/>
    <property type="match status" value="1"/>
</dbReference>
<dbReference type="Gene3D" id="4.10.1080.10">
    <property type="entry name" value="TSP type-3 repeat"/>
    <property type="match status" value="4"/>
</dbReference>
<keyword evidence="5" id="KW-0732">Signal</keyword>
<dbReference type="InterPro" id="IPR028974">
    <property type="entry name" value="TSP_type-3_rpt"/>
</dbReference>
<feature type="compositionally biased region" description="Basic and acidic residues" evidence="11">
    <location>
        <begin position="74"/>
        <end position="86"/>
    </location>
</feature>
<dbReference type="AlphaFoldDB" id="A0A1Y5HSH0"/>
<keyword evidence="6" id="KW-0406">Ion transport</keyword>
<evidence type="ECO:0000256" key="8">
    <source>
        <dbReference type="ARBA" id="ARBA00023136"/>
    </source>
</evidence>
<dbReference type="Proteomes" id="UP000227088">
    <property type="component" value="Unassembled WGS sequence"/>
</dbReference>
<dbReference type="PANTHER" id="PTHR30329:SF21">
    <property type="entry name" value="LIPOPROTEIN YIAD-RELATED"/>
    <property type="match status" value="1"/>
</dbReference>
<dbReference type="GO" id="GO:0006811">
    <property type="term" value="P:monoatomic ion transport"/>
    <property type="evidence" value="ECO:0007669"/>
    <property type="project" value="UniProtKB-KW"/>
</dbReference>
<sequence>DDKAECGPALPCRDSDKDGIYDYLDTDSDNDGITDDEEADGIAGNGTDGTTTPKDTDGDGTADYRDEDSDNDGALDKEELSPKDSDNDGIPDVIDHDDNSDEAGGGDSDNDGLTDAEECPNYPTNCPDSDNDGKPDYLDNINDSDFDGIPDGEEDSNLDGDNNPATNPRDTDGDGTPDYLDDDADNDGKKDQDERNDPYDVNNPRDSDNDGIPDVVDADDSGVNGAGDSDNDGIPDDVECGTAPCRDTDGDGIPDYTDTDSDNDGVNDEEEVGEDPTRPTDTDGDGIPDIADPTTGGEGEKGGDSDGDGVADADECNSWPNCVDTDNDGIADYLDADSSPVGVNRNPAPEKEELGTVKTGVHGAGSIHWGFALILSLLVALRRKSAIIMALPMLLGSWASNAEWWDEMDLYAGVGFGQSYLDPSIDGTGYTIDDHTQNAWKLTGGWDWNDHISFEAYYADLGSVDLDPDADLGYRMVGGDAMLHYWAFGEERMEGSIAVYAKAGLNHMTNNSNGVSYESNNKGQLFGGVGAEWYLPQKFSVRMEIESYDTDASLFSLNLVKRFGFKSKKAIVSEPAQEEFVAMVEELPEPAAGFNDVVLTPVVIDGDLDGLLDDEDQCLSTVEGATVNDLGCAAFKGKIGDLIAQIQFESRSASLTEASEIALIDVVEVLGIYSAVKVEVQAHSDNIGSDQYNKELSQQRAESVVSFLTDHGVDADRMSALGYGEEKPVADNETEAGRTENRRVEFILKAH</sequence>
<evidence type="ECO:0000313" key="13">
    <source>
        <dbReference type="EMBL" id="OUS40266.1"/>
    </source>
</evidence>
<dbReference type="PRINTS" id="PR01023">
    <property type="entry name" value="NAFLGMOTY"/>
</dbReference>
<evidence type="ECO:0000256" key="4">
    <source>
        <dbReference type="ARBA" id="ARBA00022692"/>
    </source>
</evidence>
<evidence type="ECO:0000256" key="3">
    <source>
        <dbReference type="ARBA" id="ARBA00022452"/>
    </source>
</evidence>
<keyword evidence="7" id="KW-0626">Porin</keyword>
<keyword evidence="8 10" id="KW-0472">Membrane</keyword>
<dbReference type="PROSITE" id="PS51123">
    <property type="entry name" value="OMPA_2"/>
    <property type="match status" value="1"/>
</dbReference>
<dbReference type="InterPro" id="IPR050330">
    <property type="entry name" value="Bact_OuterMem_StrucFunc"/>
</dbReference>
<evidence type="ECO:0000256" key="7">
    <source>
        <dbReference type="ARBA" id="ARBA00023114"/>
    </source>
</evidence>
<dbReference type="PROSITE" id="PS00018">
    <property type="entry name" value="EF_HAND_1"/>
    <property type="match status" value="1"/>
</dbReference>
<evidence type="ECO:0000256" key="1">
    <source>
        <dbReference type="ARBA" id="ARBA00004571"/>
    </source>
</evidence>
<comment type="caution">
    <text evidence="13">The sequence shown here is derived from an EMBL/GenBank/DDBJ whole genome shotgun (WGS) entry which is preliminary data.</text>
</comment>
<evidence type="ECO:0000256" key="6">
    <source>
        <dbReference type="ARBA" id="ARBA00023065"/>
    </source>
</evidence>
<dbReference type="Gene3D" id="3.30.1330.60">
    <property type="entry name" value="OmpA-like domain"/>
    <property type="match status" value="1"/>
</dbReference>
<dbReference type="GO" id="GO:0005509">
    <property type="term" value="F:calcium ion binding"/>
    <property type="evidence" value="ECO:0007669"/>
    <property type="project" value="InterPro"/>
</dbReference>
<feature type="compositionally biased region" description="Acidic residues" evidence="11">
    <location>
        <begin position="142"/>
        <end position="158"/>
    </location>
</feature>
<dbReference type="CDD" id="cd07185">
    <property type="entry name" value="OmpA_C-like"/>
    <property type="match status" value="1"/>
</dbReference>
<dbReference type="GO" id="GO:0015288">
    <property type="term" value="F:porin activity"/>
    <property type="evidence" value="ECO:0007669"/>
    <property type="project" value="UniProtKB-KW"/>
</dbReference>
<keyword evidence="3" id="KW-1134">Transmembrane beta strand</keyword>
<dbReference type="Pfam" id="PF00691">
    <property type="entry name" value="OmpA"/>
    <property type="match status" value="1"/>
</dbReference>
<protein>
    <recommendedName>
        <fullName evidence="12">OmpA-like domain-containing protein</fullName>
    </recommendedName>
</protein>
<feature type="compositionally biased region" description="Acidic residues" evidence="11">
    <location>
        <begin position="173"/>
        <end position="185"/>
    </location>
</feature>
<organism evidence="13 14">
    <name type="scientific">Oleispira antarctica</name>
    <dbReference type="NCBI Taxonomy" id="188908"/>
    <lineage>
        <taxon>Bacteria</taxon>
        <taxon>Pseudomonadati</taxon>
        <taxon>Pseudomonadota</taxon>
        <taxon>Gammaproteobacteria</taxon>
        <taxon>Oceanospirillales</taxon>
        <taxon>Oceanospirillaceae</taxon>
        <taxon>Oleispira</taxon>
    </lineage>
</organism>
<feature type="region of interest" description="Disordered" evidence="11">
    <location>
        <begin position="1"/>
        <end position="322"/>
    </location>
</feature>
<accession>A0A1Y5HSH0</accession>
<feature type="compositionally biased region" description="Acidic residues" evidence="11">
    <location>
        <begin position="24"/>
        <end position="40"/>
    </location>
</feature>
<dbReference type="GO" id="GO:0046930">
    <property type="term" value="C:pore complex"/>
    <property type="evidence" value="ECO:0007669"/>
    <property type="project" value="UniProtKB-KW"/>
</dbReference>
<evidence type="ECO:0000313" key="14">
    <source>
        <dbReference type="Proteomes" id="UP000227088"/>
    </source>
</evidence>
<evidence type="ECO:0000256" key="11">
    <source>
        <dbReference type="SAM" id="MobiDB-lite"/>
    </source>
</evidence>